<dbReference type="Gene3D" id="1.25.40.20">
    <property type="entry name" value="Ankyrin repeat-containing domain"/>
    <property type="match status" value="2"/>
</dbReference>
<dbReference type="AlphaFoldDB" id="A0A4Q4STE0"/>
<dbReference type="Pfam" id="PF00023">
    <property type="entry name" value="Ank"/>
    <property type="match status" value="1"/>
</dbReference>
<dbReference type="Proteomes" id="UP000293360">
    <property type="component" value="Unassembled WGS sequence"/>
</dbReference>
<dbReference type="SUPFAM" id="SSF48403">
    <property type="entry name" value="Ankyrin repeat"/>
    <property type="match status" value="1"/>
</dbReference>
<feature type="repeat" description="ANK" evidence="2">
    <location>
        <begin position="409"/>
        <end position="436"/>
    </location>
</feature>
<keyword evidence="6" id="KW-1185">Reference proteome</keyword>
<gene>
    <name evidence="5" type="ORF">DL764_010111</name>
</gene>
<evidence type="ECO:0000313" key="5">
    <source>
        <dbReference type="EMBL" id="RYO78508.1"/>
    </source>
</evidence>
<dbReference type="Pfam" id="PF12796">
    <property type="entry name" value="Ank_2"/>
    <property type="match status" value="1"/>
</dbReference>
<evidence type="ECO:0000313" key="6">
    <source>
        <dbReference type="Proteomes" id="UP000293360"/>
    </source>
</evidence>
<evidence type="ECO:0000256" key="2">
    <source>
        <dbReference type="PROSITE-ProRule" id="PRU00023"/>
    </source>
</evidence>
<dbReference type="EMBL" id="QJNU01001189">
    <property type="protein sequence ID" value="RYO78508.1"/>
    <property type="molecule type" value="Genomic_DNA"/>
</dbReference>
<name>A0A4Q4STE0_9PEZI</name>
<dbReference type="PANTHER" id="PTHR10039">
    <property type="entry name" value="AMELOGENIN"/>
    <property type="match status" value="1"/>
</dbReference>
<protein>
    <recommendedName>
        <fullName evidence="4">Nephrocystin 3-like N-terminal domain-containing protein</fullName>
    </recommendedName>
</protein>
<dbReference type="SMART" id="SM00248">
    <property type="entry name" value="ANK"/>
    <property type="match status" value="3"/>
</dbReference>
<comment type="caution">
    <text evidence="5">The sequence shown here is derived from an EMBL/GenBank/DDBJ whole genome shotgun (WGS) entry which is preliminary data.</text>
</comment>
<keyword evidence="2" id="KW-0040">ANK repeat</keyword>
<dbReference type="InterPro" id="IPR036770">
    <property type="entry name" value="Ankyrin_rpt-contain_sf"/>
</dbReference>
<evidence type="ECO:0000256" key="3">
    <source>
        <dbReference type="SAM" id="MobiDB-lite"/>
    </source>
</evidence>
<dbReference type="STRING" id="155417.A0A4Q4STE0"/>
<dbReference type="InterPro" id="IPR002110">
    <property type="entry name" value="Ankyrin_rpt"/>
</dbReference>
<dbReference type="Pfam" id="PF24883">
    <property type="entry name" value="NPHP3_N"/>
    <property type="match status" value="1"/>
</dbReference>
<dbReference type="PANTHER" id="PTHR10039:SF5">
    <property type="entry name" value="NACHT DOMAIN-CONTAINING PROTEIN"/>
    <property type="match status" value="1"/>
</dbReference>
<keyword evidence="1" id="KW-0677">Repeat</keyword>
<dbReference type="PROSITE" id="PS50088">
    <property type="entry name" value="ANK_REPEAT"/>
    <property type="match status" value="2"/>
</dbReference>
<organism evidence="5 6">
    <name type="scientific">Monosporascus ibericus</name>
    <dbReference type="NCBI Taxonomy" id="155417"/>
    <lineage>
        <taxon>Eukaryota</taxon>
        <taxon>Fungi</taxon>
        <taxon>Dikarya</taxon>
        <taxon>Ascomycota</taxon>
        <taxon>Pezizomycotina</taxon>
        <taxon>Sordariomycetes</taxon>
        <taxon>Xylariomycetidae</taxon>
        <taxon>Xylariales</taxon>
        <taxon>Xylariales incertae sedis</taxon>
        <taxon>Monosporascus</taxon>
    </lineage>
</organism>
<proteinExistence type="predicted"/>
<feature type="domain" description="Nephrocystin 3-like N-terminal" evidence="4">
    <location>
        <begin position="1"/>
        <end position="102"/>
    </location>
</feature>
<reference evidence="5 6" key="1">
    <citation type="submission" date="2018-06" db="EMBL/GenBank/DDBJ databases">
        <title>Complete Genomes of Monosporascus.</title>
        <authorList>
            <person name="Robinson A.J."/>
            <person name="Natvig D.O."/>
        </authorList>
    </citation>
    <scope>NUCLEOTIDE SEQUENCE [LARGE SCALE GENOMIC DNA]</scope>
    <source>
        <strain evidence="5 6">CBS 110550</strain>
    </source>
</reference>
<feature type="compositionally biased region" description="Low complexity" evidence="3">
    <location>
        <begin position="539"/>
        <end position="550"/>
    </location>
</feature>
<dbReference type="OrthoDB" id="4772757at2759"/>
<dbReference type="PROSITE" id="PS50297">
    <property type="entry name" value="ANK_REP_REGION"/>
    <property type="match status" value="2"/>
</dbReference>
<dbReference type="InterPro" id="IPR056884">
    <property type="entry name" value="NPHP3-like_N"/>
</dbReference>
<feature type="region of interest" description="Disordered" evidence="3">
    <location>
        <begin position="515"/>
        <end position="569"/>
    </location>
</feature>
<accession>A0A4Q4STE0</accession>
<evidence type="ECO:0000256" key="1">
    <source>
        <dbReference type="ARBA" id="ARBA00022737"/>
    </source>
</evidence>
<evidence type="ECO:0000259" key="4">
    <source>
        <dbReference type="Pfam" id="PF24883"/>
    </source>
</evidence>
<feature type="repeat" description="ANK" evidence="2">
    <location>
        <begin position="462"/>
        <end position="494"/>
    </location>
</feature>
<sequence>MLRSILYQLLREDDALYKRFAPLFRDKQEKHKKWGWEWQQSQLKEFMLSEIQKWQSKPPLLLIDALNECNEEDVRAVVEFLERLSINTFDARITLSVCLSSRHYPNIRMERNLELTLETSKDHGEDIDTYVRETLTLDDKIDLNIRRKIETEIRQKASGIFMWVMLVVAILNQAYDDGRLKATQKRLNQVPSSLEGLFSTLLNQKDLNKAETILMLQWVLFSQRPLKPEELVATVAEAVPENLERFNRSIFTSENVQKRITSSSKGLIEVRKGWVASVQFIHQSVHDFLLRNKRLQTLDQTLEPDLVSASHARLWACCRSYIEQVDTTLTSEEHIRELNDNYPFLKYAASHIFDHAEKALLGGADVNAQGGYYGNALRAAAKRHQKIVKVLVDKGADLNAQSGYYGNMLEAASYEGHEDIVRILLEKGADINAQGGEYGNILQAASNGGYEKSANVNAQGGKYSNALQAASYQGHEEIVRILLKKGADAQGSRYGNILQAASAGGKADRALLSNASTAPSSEVPLSAEVTSYHRPAQEPSTVPTSLPSTSMAADPQIGNDTVSEEPKTI</sequence>